<keyword evidence="9" id="KW-1185">Reference proteome</keyword>
<dbReference type="EMBL" id="MCGO01000016">
    <property type="protein sequence ID" value="ORY46534.1"/>
    <property type="molecule type" value="Genomic_DNA"/>
</dbReference>
<dbReference type="PANTHER" id="PTHR30506:SF3">
    <property type="entry name" value="UPF0126 INNER MEMBRANE PROTEIN YADS-RELATED"/>
    <property type="match status" value="1"/>
</dbReference>
<evidence type="ECO:0000256" key="2">
    <source>
        <dbReference type="ARBA" id="ARBA00022475"/>
    </source>
</evidence>
<organism evidence="8 9">
    <name type="scientific">Rhizoclosmatium globosum</name>
    <dbReference type="NCBI Taxonomy" id="329046"/>
    <lineage>
        <taxon>Eukaryota</taxon>
        <taxon>Fungi</taxon>
        <taxon>Fungi incertae sedis</taxon>
        <taxon>Chytridiomycota</taxon>
        <taxon>Chytridiomycota incertae sedis</taxon>
        <taxon>Chytridiomycetes</taxon>
        <taxon>Chytridiales</taxon>
        <taxon>Chytriomycetaceae</taxon>
        <taxon>Rhizoclosmatium</taxon>
    </lineage>
</organism>
<dbReference type="AlphaFoldDB" id="A0A1Y2CI85"/>
<evidence type="ECO:0000256" key="4">
    <source>
        <dbReference type="ARBA" id="ARBA00022989"/>
    </source>
</evidence>
<keyword evidence="5" id="KW-0472">Membrane</keyword>
<dbReference type="OrthoDB" id="76332at2759"/>
<dbReference type="GO" id="GO:0005886">
    <property type="term" value="C:plasma membrane"/>
    <property type="evidence" value="ECO:0007669"/>
    <property type="project" value="UniProtKB-SubCell"/>
</dbReference>
<dbReference type="InterPro" id="IPR005115">
    <property type="entry name" value="Gly_transporter"/>
</dbReference>
<feature type="compositionally biased region" description="Low complexity" evidence="6">
    <location>
        <begin position="42"/>
        <end position="66"/>
    </location>
</feature>
<sequence length="288" mass="30662">MIRSLLPIRLPFSGLCRPVPPTQTLPPNFRISLKHPRAAFLSTSTPTPTSPSPQTTTTTSNGITSPREGLPAGPASQHPSLLRSLDWFGTAAFAVSGAITASTCGTDVFGAVVVGTITAVGGGTLRDALVLNKTPFWVEEWEYLIDGEGGEGVVLAWADAIGLGAFAVIGAMNGLRAGCPLLVSAICGMMTATFGGLTRDALLNRPVRILHPYSDLYAPIAFTGAAAYLAMRSAAPQLQGVRIAVAVVFTVLLRQQAWINGWRFPHWDLPSENVIWSTEDPRKKKRDD</sequence>
<feature type="domain" description="Glycine transporter" evidence="7">
    <location>
        <begin position="157"/>
        <end position="232"/>
    </location>
</feature>
<accession>A0A1Y2CI85</accession>
<keyword evidence="2" id="KW-1003">Cell membrane</keyword>
<evidence type="ECO:0000259" key="7">
    <source>
        <dbReference type="Pfam" id="PF03458"/>
    </source>
</evidence>
<evidence type="ECO:0000256" key="6">
    <source>
        <dbReference type="SAM" id="MobiDB-lite"/>
    </source>
</evidence>
<comment type="subcellular location">
    <subcellularLocation>
        <location evidence="1">Cell membrane</location>
        <topology evidence="1">Multi-pass membrane protein</topology>
    </subcellularLocation>
</comment>
<evidence type="ECO:0000256" key="3">
    <source>
        <dbReference type="ARBA" id="ARBA00022692"/>
    </source>
</evidence>
<evidence type="ECO:0000313" key="8">
    <source>
        <dbReference type="EMBL" id="ORY46534.1"/>
    </source>
</evidence>
<feature type="region of interest" description="Disordered" evidence="6">
    <location>
        <begin position="41"/>
        <end position="78"/>
    </location>
</feature>
<evidence type="ECO:0000256" key="5">
    <source>
        <dbReference type="ARBA" id="ARBA00023136"/>
    </source>
</evidence>
<evidence type="ECO:0000313" key="9">
    <source>
        <dbReference type="Proteomes" id="UP000193642"/>
    </source>
</evidence>
<name>A0A1Y2CI85_9FUNG</name>
<feature type="domain" description="Glycine transporter" evidence="7">
    <location>
        <begin position="85"/>
        <end position="145"/>
    </location>
</feature>
<gene>
    <name evidence="8" type="ORF">BCR33DRAFT_849224</name>
</gene>
<keyword evidence="4" id="KW-1133">Transmembrane helix</keyword>
<evidence type="ECO:0000256" key="1">
    <source>
        <dbReference type="ARBA" id="ARBA00004651"/>
    </source>
</evidence>
<dbReference type="Pfam" id="PF03458">
    <property type="entry name" value="Gly_transporter"/>
    <property type="match status" value="2"/>
</dbReference>
<keyword evidence="3" id="KW-0812">Transmembrane</keyword>
<comment type="caution">
    <text evidence="8">The sequence shown here is derived from an EMBL/GenBank/DDBJ whole genome shotgun (WGS) entry which is preliminary data.</text>
</comment>
<reference evidence="8 9" key="1">
    <citation type="submission" date="2016-07" db="EMBL/GenBank/DDBJ databases">
        <title>Pervasive Adenine N6-methylation of Active Genes in Fungi.</title>
        <authorList>
            <consortium name="DOE Joint Genome Institute"/>
            <person name="Mondo S.J."/>
            <person name="Dannebaum R.O."/>
            <person name="Kuo R.C."/>
            <person name="Labutti K."/>
            <person name="Haridas S."/>
            <person name="Kuo A."/>
            <person name="Salamov A."/>
            <person name="Ahrendt S.R."/>
            <person name="Lipzen A."/>
            <person name="Sullivan W."/>
            <person name="Andreopoulos W.B."/>
            <person name="Clum A."/>
            <person name="Lindquist E."/>
            <person name="Daum C."/>
            <person name="Ramamoorthy G.K."/>
            <person name="Gryganskyi A."/>
            <person name="Culley D."/>
            <person name="Magnuson J.K."/>
            <person name="James T.Y."/>
            <person name="O'Malley M.A."/>
            <person name="Stajich J.E."/>
            <person name="Spatafora J.W."/>
            <person name="Visel A."/>
            <person name="Grigoriev I.V."/>
        </authorList>
    </citation>
    <scope>NUCLEOTIDE SEQUENCE [LARGE SCALE GENOMIC DNA]</scope>
    <source>
        <strain evidence="8 9">JEL800</strain>
    </source>
</reference>
<protein>
    <recommendedName>
        <fullName evidence="7">Glycine transporter domain-containing protein</fullName>
    </recommendedName>
</protein>
<proteinExistence type="predicted"/>
<dbReference type="STRING" id="329046.A0A1Y2CI85"/>
<dbReference type="PANTHER" id="PTHR30506">
    <property type="entry name" value="INNER MEMBRANE PROTEIN"/>
    <property type="match status" value="1"/>
</dbReference>
<dbReference type="Proteomes" id="UP000193642">
    <property type="component" value="Unassembled WGS sequence"/>
</dbReference>